<protein>
    <submittedName>
        <fullName evidence="1">Uncharacterized protein</fullName>
    </submittedName>
</protein>
<accession>A0A8J1XTD9</accession>
<dbReference type="EMBL" id="CAIIXF020000003">
    <property type="protein sequence ID" value="CAH1779300.1"/>
    <property type="molecule type" value="Genomic_DNA"/>
</dbReference>
<keyword evidence="2" id="KW-1185">Reference proteome</keyword>
<dbReference type="GO" id="GO:0005758">
    <property type="term" value="C:mitochondrial intermembrane space"/>
    <property type="evidence" value="ECO:0007669"/>
    <property type="project" value="InterPro"/>
</dbReference>
<dbReference type="Pfam" id="PF04707">
    <property type="entry name" value="PRELI"/>
    <property type="match status" value="1"/>
</dbReference>
<organism evidence="1 2">
    <name type="scientific">Owenia fusiformis</name>
    <name type="common">Polychaete worm</name>
    <dbReference type="NCBI Taxonomy" id="6347"/>
    <lineage>
        <taxon>Eukaryota</taxon>
        <taxon>Metazoa</taxon>
        <taxon>Spiralia</taxon>
        <taxon>Lophotrochozoa</taxon>
        <taxon>Annelida</taxon>
        <taxon>Polychaeta</taxon>
        <taxon>Sedentaria</taxon>
        <taxon>Canalipalpata</taxon>
        <taxon>Sabellida</taxon>
        <taxon>Oweniida</taxon>
        <taxon>Oweniidae</taxon>
        <taxon>Owenia</taxon>
    </lineage>
</organism>
<dbReference type="InterPro" id="IPR006797">
    <property type="entry name" value="PRELI/MSF1_dom"/>
</dbReference>
<proteinExistence type="predicted"/>
<dbReference type="Proteomes" id="UP000749559">
    <property type="component" value="Unassembled WGS sequence"/>
</dbReference>
<dbReference type="InterPro" id="IPR037365">
    <property type="entry name" value="Slowmo/Ups"/>
</dbReference>
<dbReference type="PANTHER" id="PTHR11158">
    <property type="entry name" value="MSF1/PX19 RELATED"/>
    <property type="match status" value="1"/>
</dbReference>
<dbReference type="OrthoDB" id="407630at2759"/>
<evidence type="ECO:0000313" key="2">
    <source>
        <dbReference type="Proteomes" id="UP000749559"/>
    </source>
</evidence>
<sequence length="194" mass="22127">MKIWSSEHAFSHPWETVVQAAWRKYPNPHNTSVVGIDVVDRKVDKGILKSHRLLSTEWGLPDWAARLIGKDKIAYGSEYSEVDSTSRSMTLKSRNITFCNYISIDETLIYQPHPEDQNRTLLKQEARVTVKNLALCSYFENLLTNNISKKADKGREAMEWVISKIKAETVDLSQAARQSMDSVMHNVSNLESTV</sequence>
<gene>
    <name evidence="1" type="ORF">OFUS_LOCUS6122</name>
</gene>
<name>A0A8J1XTD9_OWEFU</name>
<dbReference type="AlphaFoldDB" id="A0A8J1XTD9"/>
<comment type="caution">
    <text evidence="1">The sequence shown here is derived from an EMBL/GenBank/DDBJ whole genome shotgun (WGS) entry which is preliminary data.</text>
</comment>
<reference evidence="1" key="1">
    <citation type="submission" date="2022-03" db="EMBL/GenBank/DDBJ databases">
        <authorList>
            <person name="Martin C."/>
        </authorList>
    </citation>
    <scope>NUCLEOTIDE SEQUENCE</scope>
</reference>
<dbReference type="PROSITE" id="PS50904">
    <property type="entry name" value="PRELI_MSF1"/>
    <property type="match status" value="1"/>
</dbReference>
<evidence type="ECO:0000313" key="1">
    <source>
        <dbReference type="EMBL" id="CAH1779300.1"/>
    </source>
</evidence>